<dbReference type="EMBL" id="JBDLNU010000003">
    <property type="protein sequence ID" value="MFM1729504.1"/>
    <property type="molecule type" value="Genomic_DNA"/>
</dbReference>
<sequence>MVSVNAQAQLSTSESAALAESCTRLQEISPDYPRVYAVAAMARQGKRRWWPIAACARTEGSPADLPKDRVGQMYAHLLAELSSPRAAAVQVAAALVHAVVGRVAALVVLDGRAWDPGVDNLWVHMDSDCGIDWAGVVDDTLRVLPDDPLAGSRGVVTLPCERALLVWTVHRCLTSLAAIRHALESTAPVDTPRFAALVADAVLGAATHVPIRAGSSRVVASRRGQGLLDAFEAAGVPVRARALLATAC</sequence>
<proteinExistence type="predicted"/>
<keyword evidence="2" id="KW-1185">Reference proteome</keyword>
<dbReference type="RefSeq" id="WP_348605473.1">
    <property type="nucleotide sequence ID" value="NZ_CP157276.1"/>
</dbReference>
<name>A0ABW9FV81_9NOCA</name>
<gene>
    <name evidence="1" type="ORF">ABEU19_003014</name>
</gene>
<accession>A0ABW9FV81</accession>
<dbReference type="Proteomes" id="UP001629744">
    <property type="component" value="Unassembled WGS sequence"/>
</dbReference>
<evidence type="ECO:0000313" key="1">
    <source>
        <dbReference type="EMBL" id="MFM1729504.1"/>
    </source>
</evidence>
<organism evidence="1 2">
    <name type="scientific">Prescottella soli</name>
    <dbReference type="NCBI Taxonomy" id="1543852"/>
    <lineage>
        <taxon>Bacteria</taxon>
        <taxon>Bacillati</taxon>
        <taxon>Actinomycetota</taxon>
        <taxon>Actinomycetes</taxon>
        <taxon>Mycobacteriales</taxon>
        <taxon>Nocardiaceae</taxon>
        <taxon>Prescottella</taxon>
    </lineage>
</organism>
<evidence type="ECO:0000313" key="2">
    <source>
        <dbReference type="Proteomes" id="UP001629744"/>
    </source>
</evidence>
<reference evidence="1 2" key="1">
    <citation type="submission" date="2023-11" db="EMBL/GenBank/DDBJ databases">
        <authorList>
            <person name="Val-Calvo J."/>
            <person name="Scortti M."/>
            <person name="Vazquez-Boland J."/>
        </authorList>
    </citation>
    <scope>NUCLEOTIDE SEQUENCE [LARGE SCALE GENOMIC DNA]</scope>
    <source>
        <strain evidence="1 2">DSM 46662</strain>
    </source>
</reference>
<evidence type="ECO:0008006" key="3">
    <source>
        <dbReference type="Google" id="ProtNLM"/>
    </source>
</evidence>
<protein>
    <recommendedName>
        <fullName evidence="3">Iron reductase</fullName>
    </recommendedName>
</protein>
<comment type="caution">
    <text evidence="1">The sequence shown here is derived from an EMBL/GenBank/DDBJ whole genome shotgun (WGS) entry which is preliminary data.</text>
</comment>